<protein>
    <submittedName>
        <fullName evidence="9">NADH-ubiquinone oxidoreductase chain E</fullName>
    </submittedName>
</protein>
<keyword evidence="3 8" id="KW-0479">Metal-binding</keyword>
<keyword evidence="5 8" id="KW-0411">Iron-sulfur</keyword>
<reference evidence="9 10" key="1">
    <citation type="journal article" date="2012" name="PLoS ONE">
        <title>Evolution of Burkholderia pseudomallei in recurrent melioidosis.</title>
        <authorList>
            <person name="Hayden H.S."/>
            <person name="Lim R."/>
            <person name="Brittnacher M.J."/>
            <person name="Sims E.H."/>
            <person name="Ramage E.R."/>
            <person name="Fong C."/>
            <person name="Wu Z."/>
            <person name="Crist E."/>
            <person name="Chang J."/>
            <person name="Zhou Y."/>
            <person name="Radey M."/>
            <person name="Rohmer L."/>
            <person name="Haugen E."/>
            <person name="Gillett W."/>
            <person name="Wuthiekanun V."/>
            <person name="Peacock S.J."/>
            <person name="Kaul R."/>
            <person name="Miller S.I."/>
            <person name="Manoil C."/>
            <person name="Jacobs M.A."/>
        </authorList>
    </citation>
    <scope>NUCLEOTIDE SEQUENCE [LARGE SCALE GENOMIC DNA]</scope>
    <source>
        <strain evidence="9 10">1026b</strain>
    </source>
</reference>
<comment type="similarity">
    <text evidence="1">Belongs to the complex I 24 kDa subunit family.</text>
</comment>
<dbReference type="EMBL" id="CP002833">
    <property type="protein sequence ID" value="AFI66941.1"/>
    <property type="molecule type" value="Genomic_DNA"/>
</dbReference>
<sequence length="168" mass="18391">MKESCLKMISAEGLKEIDRAIAKYPADQKQSAVMSALAVAQEEHGWLSPELMQFVADYLGMPAIAVQEVATFYTMYELAPVGKHKITLCTNLPCQLGPHGGAEATADYLKQKLGIDFGETTPDGKFTLKEGECFGACGDAPVLLLNNHKMCSFMSREKIDQLLEELSK</sequence>
<dbReference type="FunFam" id="1.10.10.1590:FF:000001">
    <property type="entry name" value="NADH-quinone oxidoreductase subunit E"/>
    <property type="match status" value="1"/>
</dbReference>
<dbReference type="Gene3D" id="3.40.30.10">
    <property type="entry name" value="Glutaredoxin"/>
    <property type="match status" value="1"/>
</dbReference>
<evidence type="ECO:0000256" key="8">
    <source>
        <dbReference type="PIRSR" id="PIRSR000216-1"/>
    </source>
</evidence>
<dbReference type="PATRIC" id="fig|884204.3.peg.2573"/>
<dbReference type="InterPro" id="IPR042128">
    <property type="entry name" value="NuoE_dom"/>
</dbReference>
<dbReference type="PIRSF" id="PIRSF000216">
    <property type="entry name" value="NADH_DH_24kDa"/>
    <property type="match status" value="1"/>
</dbReference>
<comment type="cofactor">
    <cofactor evidence="6">
        <name>[2Fe-2S] cluster</name>
        <dbReference type="ChEBI" id="CHEBI:190135"/>
    </cofactor>
</comment>
<dbReference type="NCBIfam" id="NF005723">
    <property type="entry name" value="PRK07539.1-3"/>
    <property type="match status" value="1"/>
</dbReference>
<dbReference type="KEGG" id="bpz:BP1026B_I2339"/>
<feature type="binding site" evidence="8">
    <location>
        <position position="94"/>
    </location>
    <ligand>
        <name>[2Fe-2S] cluster</name>
        <dbReference type="ChEBI" id="CHEBI:190135"/>
    </ligand>
</feature>
<evidence type="ECO:0000256" key="5">
    <source>
        <dbReference type="ARBA" id="ARBA00023014"/>
    </source>
</evidence>
<dbReference type="PANTHER" id="PTHR10371:SF3">
    <property type="entry name" value="NADH DEHYDROGENASE [UBIQUINONE] FLAVOPROTEIN 2, MITOCHONDRIAL"/>
    <property type="match status" value="1"/>
</dbReference>
<evidence type="ECO:0000256" key="7">
    <source>
        <dbReference type="ARBA" id="ARBA00047712"/>
    </source>
</evidence>
<feature type="binding site" evidence="8">
    <location>
        <position position="137"/>
    </location>
    <ligand>
        <name>[2Fe-2S] cluster</name>
        <dbReference type="ChEBI" id="CHEBI:190135"/>
    </ligand>
</feature>
<dbReference type="Pfam" id="PF01257">
    <property type="entry name" value="2Fe-2S_thioredx"/>
    <property type="match status" value="1"/>
</dbReference>
<comment type="catalytic activity">
    <reaction evidence="7">
        <text>a quinone + NADH + 5 H(+)(in) = a quinol + NAD(+) + 4 H(+)(out)</text>
        <dbReference type="Rhea" id="RHEA:57888"/>
        <dbReference type="ChEBI" id="CHEBI:15378"/>
        <dbReference type="ChEBI" id="CHEBI:24646"/>
        <dbReference type="ChEBI" id="CHEBI:57540"/>
        <dbReference type="ChEBI" id="CHEBI:57945"/>
        <dbReference type="ChEBI" id="CHEBI:132124"/>
    </reaction>
</comment>
<comment type="cofactor">
    <cofactor evidence="8">
        <name>[2Fe-2S] cluster</name>
        <dbReference type="ChEBI" id="CHEBI:190135"/>
    </cofactor>
    <text evidence="8">Binds 1 [2Fe-2S] cluster.</text>
</comment>
<evidence type="ECO:0000256" key="4">
    <source>
        <dbReference type="ARBA" id="ARBA00023004"/>
    </source>
</evidence>
<accession>A0A0H3HLY5</accession>
<dbReference type="CDD" id="cd03064">
    <property type="entry name" value="TRX_Fd_NuoE"/>
    <property type="match status" value="1"/>
</dbReference>
<keyword evidence="9" id="KW-0830">Ubiquinone</keyword>
<feature type="binding site" evidence="8">
    <location>
        <position position="133"/>
    </location>
    <ligand>
        <name>[2Fe-2S] cluster</name>
        <dbReference type="ChEBI" id="CHEBI:190135"/>
    </ligand>
</feature>
<dbReference type="Gene3D" id="1.10.10.1590">
    <property type="entry name" value="NADH-quinone oxidoreductase subunit E"/>
    <property type="match status" value="1"/>
</dbReference>
<dbReference type="InterPro" id="IPR041921">
    <property type="entry name" value="NuoE_N"/>
</dbReference>
<evidence type="ECO:0000256" key="6">
    <source>
        <dbReference type="ARBA" id="ARBA00034078"/>
    </source>
</evidence>
<evidence type="ECO:0000313" key="9">
    <source>
        <dbReference type="EMBL" id="AFI66941.1"/>
    </source>
</evidence>
<dbReference type="Proteomes" id="UP000010087">
    <property type="component" value="Chromosome 1"/>
</dbReference>
<dbReference type="SUPFAM" id="SSF52833">
    <property type="entry name" value="Thioredoxin-like"/>
    <property type="match status" value="1"/>
</dbReference>
<keyword evidence="4 8" id="KW-0408">Iron</keyword>
<dbReference type="InterPro" id="IPR002023">
    <property type="entry name" value="NuoE-like"/>
</dbReference>
<name>A0A0H3HLY5_BURP2</name>
<dbReference type="PANTHER" id="PTHR10371">
    <property type="entry name" value="NADH DEHYDROGENASE UBIQUINONE FLAVOPROTEIN 2, MITOCHONDRIAL"/>
    <property type="match status" value="1"/>
</dbReference>
<keyword evidence="2 8" id="KW-0001">2Fe-2S</keyword>
<evidence type="ECO:0000256" key="3">
    <source>
        <dbReference type="ARBA" id="ARBA00022723"/>
    </source>
</evidence>
<dbReference type="NCBIfam" id="TIGR01958">
    <property type="entry name" value="nuoE_fam"/>
    <property type="match status" value="1"/>
</dbReference>
<evidence type="ECO:0000256" key="2">
    <source>
        <dbReference type="ARBA" id="ARBA00022714"/>
    </source>
</evidence>
<gene>
    <name evidence="9" type="ordered locus">BP1026B_I2339</name>
</gene>
<feature type="binding site" evidence="8">
    <location>
        <position position="89"/>
    </location>
    <ligand>
        <name>[2Fe-2S] cluster</name>
        <dbReference type="ChEBI" id="CHEBI:190135"/>
    </ligand>
</feature>
<proteinExistence type="inferred from homology"/>
<organism evidence="9 10">
    <name type="scientific">Burkholderia pseudomallei (strain 1026b)</name>
    <dbReference type="NCBI Taxonomy" id="884204"/>
    <lineage>
        <taxon>Bacteria</taxon>
        <taxon>Pseudomonadati</taxon>
        <taxon>Pseudomonadota</taxon>
        <taxon>Betaproteobacteria</taxon>
        <taxon>Burkholderiales</taxon>
        <taxon>Burkholderiaceae</taxon>
        <taxon>Burkholderia</taxon>
        <taxon>pseudomallei group</taxon>
    </lineage>
</organism>
<dbReference type="GO" id="GO:0003954">
    <property type="term" value="F:NADH dehydrogenase activity"/>
    <property type="evidence" value="ECO:0007669"/>
    <property type="project" value="TreeGrafter"/>
</dbReference>
<evidence type="ECO:0000256" key="1">
    <source>
        <dbReference type="ARBA" id="ARBA00010643"/>
    </source>
</evidence>
<evidence type="ECO:0000313" key="10">
    <source>
        <dbReference type="Proteomes" id="UP000010087"/>
    </source>
</evidence>
<dbReference type="GO" id="GO:0051537">
    <property type="term" value="F:2 iron, 2 sulfur cluster binding"/>
    <property type="evidence" value="ECO:0007669"/>
    <property type="project" value="UniProtKB-KW"/>
</dbReference>
<dbReference type="GO" id="GO:0046872">
    <property type="term" value="F:metal ion binding"/>
    <property type="evidence" value="ECO:0007669"/>
    <property type="project" value="UniProtKB-KW"/>
</dbReference>
<dbReference type="InterPro" id="IPR036249">
    <property type="entry name" value="Thioredoxin-like_sf"/>
</dbReference>
<dbReference type="AlphaFoldDB" id="A0A0H3HLY5"/>